<evidence type="ECO:0000313" key="3">
    <source>
        <dbReference type="EMBL" id="MBP3954821.1"/>
    </source>
</evidence>
<keyword evidence="2" id="KW-0472">Membrane</keyword>
<keyword evidence="1" id="KW-0802">TPR repeat</keyword>
<feature type="transmembrane region" description="Helical" evidence="2">
    <location>
        <begin position="87"/>
        <end position="105"/>
    </location>
</feature>
<keyword evidence="2" id="KW-1133">Transmembrane helix</keyword>
<gene>
    <name evidence="3" type="ORF">J8F10_05935</name>
</gene>
<feature type="transmembrane region" description="Helical" evidence="2">
    <location>
        <begin position="7"/>
        <end position="25"/>
    </location>
</feature>
<evidence type="ECO:0008006" key="5">
    <source>
        <dbReference type="Google" id="ProtNLM"/>
    </source>
</evidence>
<comment type="caution">
    <text evidence="3">The sequence shown here is derived from an EMBL/GenBank/DDBJ whole genome shotgun (WGS) entry which is preliminary data.</text>
</comment>
<evidence type="ECO:0000256" key="2">
    <source>
        <dbReference type="SAM" id="Phobius"/>
    </source>
</evidence>
<evidence type="ECO:0000313" key="4">
    <source>
        <dbReference type="Proteomes" id="UP000676565"/>
    </source>
</evidence>
<feature type="repeat" description="TPR" evidence="1">
    <location>
        <begin position="821"/>
        <end position="854"/>
    </location>
</feature>
<dbReference type="Gene3D" id="1.25.40.10">
    <property type="entry name" value="Tetratricopeptide repeat domain"/>
    <property type="match status" value="1"/>
</dbReference>
<accession>A0ABS5BMA1</accession>
<feature type="transmembrane region" description="Helical" evidence="2">
    <location>
        <begin position="45"/>
        <end position="67"/>
    </location>
</feature>
<dbReference type="InterPro" id="IPR019734">
    <property type="entry name" value="TPR_rpt"/>
</dbReference>
<name>A0ABS5BMA1_9BACT</name>
<proteinExistence type="predicted"/>
<feature type="transmembrane region" description="Helical" evidence="2">
    <location>
        <begin position="225"/>
        <end position="247"/>
    </location>
</feature>
<sequence length="877" mass="95557">MGSRLLLQPPTVSILFLAIVLYFIVREETRIPGANGPWPDWRLVVLFAIWANVDGRFVLGLGAVALFWLGRVCDAPQDGVRAGLRRWAVTVGVLVVASCFSPSHVNGLRWPPELRTAAVELWKRTGEARAVNSAFDRAYLDAFRDSPAALSYYPLLALGLLSFLLNRRGWRWARFLPWVAFAVASGIQVRLVPFFAIVAGPVAAWNLQEFFARRASAPVRRGVRYVGFGSASVLALAFLVCAWPGWLQGPPFEPRQWVVEPPPSLSQGADFLRRAHAGGLWPAETGTLHVSPDTAAAFAWYCPEDRVVRDEAAVGHLLNFEDIDNARQRLRALGVTRVVVHAADPSAPSDQMLDRLLVDPGEWPVLHLTGGLVVFGWRDPGRRGATDPYADWEVDFARLAFRPTASEVAPPSRPLKGQRWWDAFWKPAPPPRPPGRDEAAVLLRKAAAEVRLAPRRHVAAWEASQAVGLVGAASGWSDPVDAALRLTLFQPPIPQNAPLPAITRLTFVFQQQFALDRGHAPVGILYAAIRAARRAVAENAADANAHLALGRAYLALLDSTAEQSWANRVPQLLKIRQLQASAALNRAVALNPRLAQAHLELGRLYLTLSCADLAAAHLRTFRNTPVLWGGPKPGDRATESLDAEIARLTKALEHERGEFSKESAKSSVSDRAEMAARRGLGGAARDLLLKSDVAAFGAVGMELELDLLLRTGRPDDVLEWVTSEARGSLSDFTYHSLRAQAFIAAGEYANADAELTAMIGPGGQLPSTSQVGKEVAGLVGKTLLDEQPAGFILPQLPWRTLGRPEFENRIAERSRKLARSADILMLRGLVALEAGNIDRARESLHAALAFSPNRWGGGQLAFNGQTVARDCLGLIDP</sequence>
<protein>
    <recommendedName>
        <fullName evidence="5">Tetratricopeptide repeat protein</fullName>
    </recommendedName>
</protein>
<dbReference type="InterPro" id="IPR011990">
    <property type="entry name" value="TPR-like_helical_dom_sf"/>
</dbReference>
<dbReference type="EMBL" id="JAGKQQ010000001">
    <property type="protein sequence ID" value="MBP3954821.1"/>
    <property type="molecule type" value="Genomic_DNA"/>
</dbReference>
<feature type="transmembrane region" description="Helical" evidence="2">
    <location>
        <begin position="149"/>
        <end position="166"/>
    </location>
</feature>
<keyword evidence="2" id="KW-0812">Transmembrane</keyword>
<dbReference type="RefSeq" id="WP_210652932.1">
    <property type="nucleotide sequence ID" value="NZ_JAGKQQ010000001.1"/>
</dbReference>
<dbReference type="Proteomes" id="UP000676565">
    <property type="component" value="Unassembled WGS sequence"/>
</dbReference>
<feature type="transmembrane region" description="Helical" evidence="2">
    <location>
        <begin position="178"/>
        <end position="205"/>
    </location>
</feature>
<keyword evidence="4" id="KW-1185">Reference proteome</keyword>
<reference evidence="3 4" key="1">
    <citation type="submission" date="2021-04" db="EMBL/GenBank/DDBJ databases">
        <authorList>
            <person name="Ivanova A."/>
        </authorList>
    </citation>
    <scope>NUCLEOTIDE SEQUENCE [LARGE SCALE GENOMIC DNA]</scope>
    <source>
        <strain evidence="3 4">G18</strain>
    </source>
</reference>
<dbReference type="PROSITE" id="PS50005">
    <property type="entry name" value="TPR"/>
    <property type="match status" value="1"/>
</dbReference>
<evidence type="ECO:0000256" key="1">
    <source>
        <dbReference type="PROSITE-ProRule" id="PRU00339"/>
    </source>
</evidence>
<organism evidence="3 4">
    <name type="scientific">Gemmata palustris</name>
    <dbReference type="NCBI Taxonomy" id="2822762"/>
    <lineage>
        <taxon>Bacteria</taxon>
        <taxon>Pseudomonadati</taxon>
        <taxon>Planctomycetota</taxon>
        <taxon>Planctomycetia</taxon>
        <taxon>Gemmatales</taxon>
        <taxon>Gemmataceae</taxon>
        <taxon>Gemmata</taxon>
    </lineage>
</organism>
<dbReference type="SUPFAM" id="SSF48452">
    <property type="entry name" value="TPR-like"/>
    <property type="match status" value="1"/>
</dbReference>